<dbReference type="CDD" id="cd03137">
    <property type="entry name" value="GATase1_AraC_1"/>
    <property type="match status" value="1"/>
</dbReference>
<evidence type="ECO:0000256" key="1">
    <source>
        <dbReference type="ARBA" id="ARBA00023015"/>
    </source>
</evidence>
<dbReference type="GO" id="GO:0003700">
    <property type="term" value="F:DNA-binding transcription factor activity"/>
    <property type="evidence" value="ECO:0007669"/>
    <property type="project" value="InterPro"/>
</dbReference>
<dbReference type="InterPro" id="IPR002818">
    <property type="entry name" value="DJ-1/PfpI"/>
</dbReference>
<name>A0A1I3LMW8_9RHOB</name>
<dbReference type="PANTHER" id="PTHR43130:SF3">
    <property type="entry name" value="HTH-TYPE TRANSCRIPTIONAL REGULATOR RV1931C"/>
    <property type="match status" value="1"/>
</dbReference>
<dbReference type="PROSITE" id="PS01124">
    <property type="entry name" value="HTH_ARAC_FAMILY_2"/>
    <property type="match status" value="1"/>
</dbReference>
<dbReference type="Proteomes" id="UP000199377">
    <property type="component" value="Unassembled WGS sequence"/>
</dbReference>
<dbReference type="GO" id="GO:0043565">
    <property type="term" value="F:sequence-specific DNA binding"/>
    <property type="evidence" value="ECO:0007669"/>
    <property type="project" value="InterPro"/>
</dbReference>
<dbReference type="Gene3D" id="3.40.50.880">
    <property type="match status" value="1"/>
</dbReference>
<dbReference type="SUPFAM" id="SSF52317">
    <property type="entry name" value="Class I glutamine amidotransferase-like"/>
    <property type="match status" value="1"/>
</dbReference>
<dbReference type="NCBIfam" id="NF006902">
    <property type="entry name" value="PRK09393.1"/>
    <property type="match status" value="1"/>
</dbReference>
<dbReference type="Pfam" id="PF01965">
    <property type="entry name" value="DJ-1_PfpI"/>
    <property type="match status" value="1"/>
</dbReference>
<dbReference type="Gene3D" id="1.10.10.60">
    <property type="entry name" value="Homeodomain-like"/>
    <property type="match status" value="1"/>
</dbReference>
<dbReference type="Pfam" id="PF12833">
    <property type="entry name" value="HTH_18"/>
    <property type="match status" value="1"/>
</dbReference>
<evidence type="ECO:0000313" key="5">
    <source>
        <dbReference type="Proteomes" id="UP000199377"/>
    </source>
</evidence>
<dbReference type="PANTHER" id="PTHR43130">
    <property type="entry name" value="ARAC-FAMILY TRANSCRIPTIONAL REGULATOR"/>
    <property type="match status" value="1"/>
</dbReference>
<sequence length="322" mass="34941">MPLDPADLVAVLVYDGLCTFEFGLAVEVFALDRPEFEFPWYSFAVASCDGPRVRALGGITVEADGDLSVLSRARTIVLPGWRDREERPPEALLDAIREAHARGARLVSICSGVFILAAAGLLDGRRATTHWRHLPVLRRLHPQVIAEEDVLYVDEGEIISSAGSSAGIDACLHLVRRDHGGAVANAVARRLVAPPHRQGGQAQYVPAPIPVRPGRGVARAMDWARANLARPLAVADLAREAAMSERTFLRRFRDGAGLSPRDWLAAERVARARDLLEATDLPLDAIAGQCGYASPETFRAAFRRAVGAPPAAWRARFSRRAG</sequence>
<dbReference type="InterPro" id="IPR029062">
    <property type="entry name" value="Class_I_gatase-like"/>
</dbReference>
<evidence type="ECO:0000259" key="3">
    <source>
        <dbReference type="PROSITE" id="PS01124"/>
    </source>
</evidence>
<organism evidence="4 5">
    <name type="scientific">Albimonas pacifica</name>
    <dbReference type="NCBI Taxonomy" id="1114924"/>
    <lineage>
        <taxon>Bacteria</taxon>
        <taxon>Pseudomonadati</taxon>
        <taxon>Pseudomonadota</taxon>
        <taxon>Alphaproteobacteria</taxon>
        <taxon>Rhodobacterales</taxon>
        <taxon>Paracoccaceae</taxon>
        <taxon>Albimonas</taxon>
    </lineage>
</organism>
<dbReference type="OrthoDB" id="186587at2"/>
<keyword evidence="2" id="KW-0804">Transcription</keyword>
<dbReference type="SMART" id="SM00342">
    <property type="entry name" value="HTH_ARAC"/>
    <property type="match status" value="1"/>
</dbReference>
<dbReference type="SUPFAM" id="SSF46689">
    <property type="entry name" value="Homeodomain-like"/>
    <property type="match status" value="2"/>
</dbReference>
<evidence type="ECO:0000313" key="4">
    <source>
        <dbReference type="EMBL" id="SFI85835.1"/>
    </source>
</evidence>
<accession>A0A1I3LMW8</accession>
<gene>
    <name evidence="4" type="ORF">SAMN05216258_11097</name>
</gene>
<feature type="domain" description="HTH araC/xylS-type" evidence="3">
    <location>
        <begin position="218"/>
        <end position="316"/>
    </location>
</feature>
<dbReference type="RefSeq" id="WP_092863272.1">
    <property type="nucleotide sequence ID" value="NZ_FOQH01000010.1"/>
</dbReference>
<dbReference type="AlphaFoldDB" id="A0A1I3LMW8"/>
<dbReference type="InterPro" id="IPR052158">
    <property type="entry name" value="INH-QAR"/>
</dbReference>
<dbReference type="InterPro" id="IPR009057">
    <property type="entry name" value="Homeodomain-like_sf"/>
</dbReference>
<proteinExistence type="predicted"/>
<keyword evidence="1" id="KW-0805">Transcription regulation</keyword>
<dbReference type="EMBL" id="FOQH01000010">
    <property type="protein sequence ID" value="SFI85835.1"/>
    <property type="molecule type" value="Genomic_DNA"/>
</dbReference>
<dbReference type="STRING" id="1114924.SAMN05216258_11097"/>
<evidence type="ECO:0000256" key="2">
    <source>
        <dbReference type="ARBA" id="ARBA00023163"/>
    </source>
</evidence>
<reference evidence="4 5" key="1">
    <citation type="submission" date="2016-10" db="EMBL/GenBank/DDBJ databases">
        <authorList>
            <person name="de Groot N.N."/>
        </authorList>
    </citation>
    <scope>NUCLEOTIDE SEQUENCE [LARGE SCALE GENOMIC DNA]</scope>
    <source>
        <strain evidence="4 5">CGMCC 1.11030</strain>
    </source>
</reference>
<keyword evidence="5" id="KW-1185">Reference proteome</keyword>
<dbReference type="InterPro" id="IPR018060">
    <property type="entry name" value="HTH_AraC"/>
</dbReference>
<protein>
    <submittedName>
        <fullName evidence="4">Transcriptional regulator, AraC family with amidase-like domain</fullName>
    </submittedName>
</protein>